<organism evidence="1 2">
    <name type="scientific">Puccinia sorghi</name>
    <dbReference type="NCBI Taxonomy" id="27349"/>
    <lineage>
        <taxon>Eukaryota</taxon>
        <taxon>Fungi</taxon>
        <taxon>Dikarya</taxon>
        <taxon>Basidiomycota</taxon>
        <taxon>Pucciniomycotina</taxon>
        <taxon>Pucciniomycetes</taxon>
        <taxon>Pucciniales</taxon>
        <taxon>Pucciniaceae</taxon>
        <taxon>Puccinia</taxon>
    </lineage>
</organism>
<dbReference type="VEuPathDB" id="FungiDB:VP01_1193g11"/>
<name>A0A0L6VQQ7_9BASI</name>
<comment type="caution">
    <text evidence="1">The sequence shown here is derived from an EMBL/GenBank/DDBJ whole genome shotgun (WGS) entry which is preliminary data.</text>
</comment>
<dbReference type="AlphaFoldDB" id="A0A0L6VQQ7"/>
<evidence type="ECO:0000313" key="1">
    <source>
        <dbReference type="EMBL" id="KNZ63048.1"/>
    </source>
</evidence>
<dbReference type="EMBL" id="LAVV01002154">
    <property type="protein sequence ID" value="KNZ63048.1"/>
    <property type="molecule type" value="Genomic_DNA"/>
</dbReference>
<protein>
    <submittedName>
        <fullName evidence="1">Uncharacterized protein</fullName>
    </submittedName>
</protein>
<sequence length="131" mass="14770">MPKFAGIPLVNFINADRTGGHLKEENYLVKSNGSRLNRITMPALEVGRLILINSTHSMTNTKKVHTKSISTGFGLTNQDQKVGISTINEKLETMCPQYHTMKELIGDQAEYEKEELGESAQWITRHTQQCH</sequence>
<gene>
    <name evidence="1" type="ORF">VP01_1193g11</name>
</gene>
<reference evidence="1 2" key="1">
    <citation type="submission" date="2015-08" db="EMBL/GenBank/DDBJ databases">
        <title>Next Generation Sequencing and Analysis of the Genome of Puccinia sorghi L Schw, the Causal Agent of Maize Common Rust.</title>
        <authorList>
            <person name="Rochi L."/>
            <person name="Burguener G."/>
            <person name="Darino M."/>
            <person name="Turjanski A."/>
            <person name="Kreff E."/>
            <person name="Dieguez M.J."/>
            <person name="Sacco F."/>
        </authorList>
    </citation>
    <scope>NUCLEOTIDE SEQUENCE [LARGE SCALE GENOMIC DNA]</scope>
    <source>
        <strain evidence="1 2">RO10H11247</strain>
    </source>
</reference>
<dbReference type="OrthoDB" id="2414509at2759"/>
<proteinExistence type="predicted"/>
<accession>A0A0L6VQQ7</accession>
<dbReference type="Proteomes" id="UP000037035">
    <property type="component" value="Unassembled WGS sequence"/>
</dbReference>
<dbReference type="STRING" id="27349.A0A0L6VQQ7"/>
<keyword evidence="2" id="KW-1185">Reference proteome</keyword>
<evidence type="ECO:0000313" key="2">
    <source>
        <dbReference type="Proteomes" id="UP000037035"/>
    </source>
</evidence>